<keyword evidence="5" id="KW-0378">Hydrolase</keyword>
<reference evidence="5" key="1">
    <citation type="submission" date="2018-06" db="EMBL/GenBank/DDBJ databases">
        <authorList>
            <person name="Zhirakovskaya E."/>
        </authorList>
    </citation>
    <scope>NUCLEOTIDE SEQUENCE</scope>
</reference>
<dbReference type="Pfam" id="PF13525">
    <property type="entry name" value="YfiO"/>
    <property type="match status" value="1"/>
</dbReference>
<evidence type="ECO:0000313" key="5">
    <source>
        <dbReference type="EMBL" id="VAW88402.1"/>
    </source>
</evidence>
<organism evidence="5">
    <name type="scientific">hydrothermal vent metagenome</name>
    <dbReference type="NCBI Taxonomy" id="652676"/>
    <lineage>
        <taxon>unclassified sequences</taxon>
        <taxon>metagenomes</taxon>
        <taxon>ecological metagenomes</taxon>
    </lineage>
</organism>
<dbReference type="InterPro" id="IPR017689">
    <property type="entry name" value="BamD"/>
</dbReference>
<dbReference type="NCBIfam" id="TIGR03302">
    <property type="entry name" value="OM_YfiO"/>
    <property type="match status" value="1"/>
</dbReference>
<keyword evidence="2" id="KW-0472">Membrane</keyword>
<evidence type="ECO:0000259" key="4">
    <source>
        <dbReference type="Pfam" id="PF13525"/>
    </source>
</evidence>
<dbReference type="InterPro" id="IPR011990">
    <property type="entry name" value="TPR-like_helical_dom_sf"/>
</dbReference>
<dbReference type="InterPro" id="IPR039565">
    <property type="entry name" value="BamD-like"/>
</dbReference>
<proteinExistence type="predicted"/>
<dbReference type="PROSITE" id="PS50005">
    <property type="entry name" value="TPR"/>
    <property type="match status" value="1"/>
</dbReference>
<dbReference type="AlphaFoldDB" id="A0A3B0ZLX9"/>
<gene>
    <name evidence="5" type="ORF">MNBD_GAMMA17-2236</name>
</gene>
<feature type="domain" description="Outer membrane lipoprotein BamD-like" evidence="4">
    <location>
        <begin position="39"/>
        <end position="120"/>
    </location>
</feature>
<feature type="non-terminal residue" evidence="5">
    <location>
        <position position="120"/>
    </location>
</feature>
<dbReference type="InterPro" id="IPR019734">
    <property type="entry name" value="TPR_rpt"/>
</dbReference>
<keyword evidence="3" id="KW-0998">Cell outer membrane</keyword>
<protein>
    <submittedName>
        <fullName evidence="5">Soluble lytic murein transglycosylase</fullName>
        <ecNumber evidence="5">3.2.1.-</ecNumber>
    </submittedName>
</protein>
<dbReference type="EC" id="3.2.1.-" evidence="5"/>
<sequence length="120" mass="13410">MRPSNKVYCFIAAFSLLLSGCATTAQNNSSEHSQSNQRMTASAIYSVGKEAMNIGDHQAAIRHFNTLITQYPVDKFALQGQLELAYAYHKIGQSSSTIATTERFINNHPQHKNSDYAYYL</sequence>
<name>A0A3B0ZLX9_9ZZZZ</name>
<evidence type="ECO:0000256" key="2">
    <source>
        <dbReference type="ARBA" id="ARBA00023136"/>
    </source>
</evidence>
<keyword evidence="1" id="KW-0732">Signal</keyword>
<dbReference type="GO" id="GO:0016798">
    <property type="term" value="F:hydrolase activity, acting on glycosyl bonds"/>
    <property type="evidence" value="ECO:0007669"/>
    <property type="project" value="UniProtKB-KW"/>
</dbReference>
<dbReference type="PROSITE" id="PS51257">
    <property type="entry name" value="PROKAR_LIPOPROTEIN"/>
    <property type="match status" value="1"/>
</dbReference>
<evidence type="ECO:0000256" key="1">
    <source>
        <dbReference type="ARBA" id="ARBA00022729"/>
    </source>
</evidence>
<accession>A0A3B0ZLX9</accession>
<keyword evidence="5" id="KW-0326">Glycosidase</keyword>
<dbReference type="Gene3D" id="1.25.40.10">
    <property type="entry name" value="Tetratricopeptide repeat domain"/>
    <property type="match status" value="1"/>
</dbReference>
<dbReference type="SUPFAM" id="SSF48452">
    <property type="entry name" value="TPR-like"/>
    <property type="match status" value="1"/>
</dbReference>
<dbReference type="EMBL" id="UOFQ01000096">
    <property type="protein sequence ID" value="VAW88402.1"/>
    <property type="molecule type" value="Genomic_DNA"/>
</dbReference>
<evidence type="ECO:0000256" key="3">
    <source>
        <dbReference type="ARBA" id="ARBA00023237"/>
    </source>
</evidence>